<protein>
    <submittedName>
        <fullName evidence="2">Saccharopine dehydrogenase NADP binding domain-containing protein</fullName>
    </submittedName>
</protein>
<proteinExistence type="predicted"/>
<feature type="domain" description="Saccharopine dehydrogenase NADP binding" evidence="1">
    <location>
        <begin position="5"/>
        <end position="97"/>
    </location>
</feature>
<gene>
    <name evidence="2" type="ORF">SAMN05421507_11533</name>
</gene>
<dbReference type="STRING" id="641025.SAMN05421507_11533"/>
<dbReference type="OrthoDB" id="4414717at2"/>
<reference evidence="3" key="1">
    <citation type="submission" date="2016-10" db="EMBL/GenBank/DDBJ databases">
        <authorList>
            <person name="Varghese N."/>
            <person name="Submissions S."/>
        </authorList>
    </citation>
    <scope>NUCLEOTIDE SEQUENCE [LARGE SCALE GENOMIC DNA]</scope>
    <source>
        <strain evidence="3">CGMCC 4.6609</strain>
    </source>
</reference>
<dbReference type="RefSeq" id="WP_090102046.1">
    <property type="nucleotide sequence ID" value="NZ_FNIX01000015.1"/>
</dbReference>
<accession>A0A1H0VNH9</accession>
<sequence>MNGPVAVLGAAGLVGRSVVGVLRELGVGDVKAGDRDTRWLAEATEHVHVDAEDAASLARFCAGAGLVLNCAGPSYLLLDRVARAALAAGAHYVDISGDRPVHHLLAASGAVAGPSRVVLSAGMMPGLANLVPHVLAGGDLAGADLVVHSGGIERFSRAAAGDLVLSVDGVDEAQQDAYWYGEALAAWRDGRPVSGALAPLEDVELPYFPGRVSLVPFLTADSVRLARSAGLASLDWFTVFTGTRLRPALSRLRGRVPRERAALAAAADELIAAGEVDRAGQDPYYLMVFTLYTGSSARTAVLRTTSSFRLSAATAALAVRAVLDGSVPPGLHHADEVLDPTQTLRGVLELGALSAFDVHDHDRCSEPIEEGVL</sequence>
<keyword evidence="3" id="KW-1185">Reference proteome</keyword>
<dbReference type="InterPro" id="IPR036291">
    <property type="entry name" value="NAD(P)-bd_dom_sf"/>
</dbReference>
<dbReference type="AlphaFoldDB" id="A0A1H0VNH9"/>
<dbReference type="Proteomes" id="UP000199691">
    <property type="component" value="Unassembled WGS sequence"/>
</dbReference>
<evidence type="ECO:0000259" key="1">
    <source>
        <dbReference type="Pfam" id="PF03435"/>
    </source>
</evidence>
<evidence type="ECO:0000313" key="2">
    <source>
        <dbReference type="EMBL" id="SDP80149.1"/>
    </source>
</evidence>
<dbReference type="SUPFAM" id="SSF51735">
    <property type="entry name" value="NAD(P)-binding Rossmann-fold domains"/>
    <property type="match status" value="1"/>
</dbReference>
<name>A0A1H0VNH9_9PSEU</name>
<dbReference type="EMBL" id="FNIX01000015">
    <property type="protein sequence ID" value="SDP80149.1"/>
    <property type="molecule type" value="Genomic_DNA"/>
</dbReference>
<dbReference type="Gene3D" id="3.40.50.720">
    <property type="entry name" value="NAD(P)-binding Rossmann-like Domain"/>
    <property type="match status" value="1"/>
</dbReference>
<organism evidence="2 3">
    <name type="scientific">Lentzea jiangxiensis</name>
    <dbReference type="NCBI Taxonomy" id="641025"/>
    <lineage>
        <taxon>Bacteria</taxon>
        <taxon>Bacillati</taxon>
        <taxon>Actinomycetota</taxon>
        <taxon>Actinomycetes</taxon>
        <taxon>Pseudonocardiales</taxon>
        <taxon>Pseudonocardiaceae</taxon>
        <taxon>Lentzea</taxon>
    </lineage>
</organism>
<dbReference type="Pfam" id="PF03435">
    <property type="entry name" value="Sacchrp_dh_NADP"/>
    <property type="match status" value="1"/>
</dbReference>
<evidence type="ECO:0000313" key="3">
    <source>
        <dbReference type="Proteomes" id="UP000199691"/>
    </source>
</evidence>
<dbReference type="PANTHER" id="PTHR43781:SF1">
    <property type="entry name" value="SACCHAROPINE DEHYDROGENASE"/>
    <property type="match status" value="1"/>
</dbReference>
<dbReference type="InterPro" id="IPR005097">
    <property type="entry name" value="Sacchrp_dh_NADP-bd"/>
</dbReference>
<dbReference type="PANTHER" id="PTHR43781">
    <property type="entry name" value="SACCHAROPINE DEHYDROGENASE"/>
    <property type="match status" value="1"/>
</dbReference>